<organism evidence="2 3">
    <name type="scientific">Xanthomarina gelatinilytica</name>
    <dbReference type="NCBI Taxonomy" id="1137281"/>
    <lineage>
        <taxon>Bacteria</taxon>
        <taxon>Pseudomonadati</taxon>
        <taxon>Bacteroidota</taxon>
        <taxon>Flavobacteriia</taxon>
        <taxon>Flavobacteriales</taxon>
        <taxon>Flavobacteriaceae</taxon>
        <taxon>Xanthomarina</taxon>
    </lineage>
</organism>
<feature type="domain" description="GMT-like wHTH" evidence="1">
    <location>
        <begin position="277"/>
        <end position="349"/>
    </location>
</feature>
<dbReference type="AlphaFoldDB" id="A0A3D6BQ79"/>
<dbReference type="EMBL" id="DPRK01000017">
    <property type="protein sequence ID" value="HCY80235.1"/>
    <property type="molecule type" value="Genomic_DNA"/>
</dbReference>
<dbReference type="Proteomes" id="UP000263268">
    <property type="component" value="Unassembled WGS sequence"/>
</dbReference>
<comment type="caution">
    <text evidence="2">The sequence shown here is derived from an EMBL/GenBank/DDBJ whole genome shotgun (WGS) entry which is preliminary data.</text>
</comment>
<evidence type="ECO:0000313" key="3">
    <source>
        <dbReference type="Proteomes" id="UP000263268"/>
    </source>
</evidence>
<evidence type="ECO:0000313" key="2">
    <source>
        <dbReference type="EMBL" id="HCY80235.1"/>
    </source>
</evidence>
<reference evidence="2 3" key="1">
    <citation type="journal article" date="2018" name="Nat. Biotechnol.">
        <title>A standardized bacterial taxonomy based on genome phylogeny substantially revises the tree of life.</title>
        <authorList>
            <person name="Parks D.H."/>
            <person name="Chuvochina M."/>
            <person name="Waite D.W."/>
            <person name="Rinke C."/>
            <person name="Skarshewski A."/>
            <person name="Chaumeil P.A."/>
            <person name="Hugenholtz P."/>
        </authorList>
    </citation>
    <scope>NUCLEOTIDE SEQUENCE [LARGE SCALE GENOMIC DNA]</scope>
    <source>
        <strain evidence="2">UBA10227</strain>
    </source>
</reference>
<dbReference type="Pfam" id="PF22560">
    <property type="entry name" value="GMT-wHTH"/>
    <property type="match status" value="1"/>
</dbReference>
<dbReference type="InterPro" id="IPR054339">
    <property type="entry name" value="GMT_wHTH"/>
</dbReference>
<protein>
    <recommendedName>
        <fullName evidence="1">GMT-like wHTH domain-containing protein</fullName>
    </recommendedName>
</protein>
<dbReference type="InterPro" id="IPR031009">
    <property type="entry name" value="Tcm_partner"/>
</dbReference>
<name>A0A3D6BQ79_9FLAO</name>
<gene>
    <name evidence="2" type="ORF">DHV22_00790</name>
</gene>
<evidence type="ECO:0000259" key="1">
    <source>
        <dbReference type="Pfam" id="PF22560"/>
    </source>
</evidence>
<proteinExistence type="predicted"/>
<accession>A0A3D6BQ79</accession>
<dbReference type="NCBIfam" id="TIGR04474">
    <property type="entry name" value="tcm_partner"/>
    <property type="match status" value="1"/>
</dbReference>
<sequence length="370" mass="43325">MGYIDLHSKPFDEGTIAKLEIFESYAEAWIPTFVMKGVENIYIFDFFAGTGYDKNGVKGSPIRLLEKINKYLGIIFKKNVKIHIFFNEFEPNKKSQPKFELLKAACEDFIEKNKAINRACEITYCNEDFETLFPKLEDFISKNPSLVYLDQNGIKFLNTKYISALEKMTTTDFLYFSSSSYFKRFGESDEFKQHIDIDLQEINKAPYTDIHRVVINELKKTLPVNTNLKLYPFTIKKGKNIYGIIFGAKHPRAVDKFLKIVWDKNEINGEANFDIDDEAKNKQYDIFGNLKMSKIEKFKKNVEEKILSYEICNNFELLEYAFNEGHIGKHASDCLKELKKTKKVDYIKKSPYVTYEKVFKEKVKLEYKVL</sequence>